<dbReference type="CDD" id="cd00093">
    <property type="entry name" value="HTH_XRE"/>
    <property type="match status" value="1"/>
</dbReference>
<gene>
    <name evidence="3" type="ORF">E7746_10615</name>
</gene>
<protein>
    <submittedName>
        <fullName evidence="3">Helix-turn-helix domain-containing protein</fullName>
    </submittedName>
</protein>
<dbReference type="Pfam" id="PF01381">
    <property type="entry name" value="HTH_3"/>
    <property type="match status" value="1"/>
</dbReference>
<keyword evidence="1" id="KW-1133">Transmembrane helix</keyword>
<dbReference type="OrthoDB" id="337567at2"/>
<evidence type="ECO:0000259" key="2">
    <source>
        <dbReference type="PROSITE" id="PS50943"/>
    </source>
</evidence>
<dbReference type="SMART" id="SM00530">
    <property type="entry name" value="HTH_XRE"/>
    <property type="match status" value="1"/>
</dbReference>
<feature type="domain" description="HTH cro/C1-type" evidence="2">
    <location>
        <begin position="47"/>
        <end position="103"/>
    </location>
</feature>
<feature type="transmembrane region" description="Helical" evidence="1">
    <location>
        <begin position="87"/>
        <end position="106"/>
    </location>
</feature>
<keyword evidence="4" id="KW-1185">Reference proteome</keyword>
<keyword evidence="1" id="KW-0472">Membrane</keyword>
<sequence length="107" mass="12448">MSYICDMKLATLPTANKMLDEKYGELGSLSREQFNEESIAWFYGNMIRERRKELKMTQKQIADKIDREQSYIARVEQGKTDIQLSSFFRIAAVLGIQFIPTFVSVLK</sequence>
<dbReference type="GO" id="GO:0003677">
    <property type="term" value="F:DNA binding"/>
    <property type="evidence" value="ECO:0007669"/>
    <property type="project" value="InterPro"/>
</dbReference>
<dbReference type="InterPro" id="IPR010982">
    <property type="entry name" value="Lambda_DNA-bd_dom_sf"/>
</dbReference>
<dbReference type="Proteomes" id="UP000297031">
    <property type="component" value="Chromosome"/>
</dbReference>
<organism evidence="3 4">
    <name type="scientific">Muribaculum gordoncarteri</name>
    <dbReference type="NCBI Taxonomy" id="2530390"/>
    <lineage>
        <taxon>Bacteria</taxon>
        <taxon>Pseudomonadati</taxon>
        <taxon>Bacteroidota</taxon>
        <taxon>Bacteroidia</taxon>
        <taxon>Bacteroidales</taxon>
        <taxon>Muribaculaceae</taxon>
        <taxon>Muribaculum</taxon>
    </lineage>
</organism>
<evidence type="ECO:0000256" key="1">
    <source>
        <dbReference type="SAM" id="Phobius"/>
    </source>
</evidence>
<accession>A0A4P7VPY2</accession>
<dbReference type="SUPFAM" id="SSF47413">
    <property type="entry name" value="lambda repressor-like DNA-binding domains"/>
    <property type="match status" value="1"/>
</dbReference>
<keyword evidence="1" id="KW-0812">Transmembrane</keyword>
<dbReference type="PROSITE" id="PS50943">
    <property type="entry name" value="HTH_CROC1"/>
    <property type="match status" value="1"/>
</dbReference>
<dbReference type="EMBL" id="CP039393">
    <property type="protein sequence ID" value="QCD36298.1"/>
    <property type="molecule type" value="Genomic_DNA"/>
</dbReference>
<evidence type="ECO:0000313" key="3">
    <source>
        <dbReference type="EMBL" id="QCD36298.1"/>
    </source>
</evidence>
<dbReference type="Gene3D" id="1.10.260.40">
    <property type="entry name" value="lambda repressor-like DNA-binding domains"/>
    <property type="match status" value="1"/>
</dbReference>
<proteinExistence type="predicted"/>
<evidence type="ECO:0000313" key="4">
    <source>
        <dbReference type="Proteomes" id="UP000297031"/>
    </source>
</evidence>
<dbReference type="InterPro" id="IPR001387">
    <property type="entry name" value="Cro/C1-type_HTH"/>
</dbReference>
<dbReference type="KEGG" id="mgod:E7746_10615"/>
<dbReference type="AlphaFoldDB" id="A0A4P7VPY2"/>
<reference evidence="3 4" key="1">
    <citation type="submission" date="2019-02" db="EMBL/GenBank/DDBJ databases">
        <title>Isolation and identification of novel species under the genus Muribaculum.</title>
        <authorList>
            <person name="Miyake S."/>
            <person name="Ding Y."/>
            <person name="Low A."/>
            <person name="Soh M."/>
            <person name="Seedorf H."/>
        </authorList>
    </citation>
    <scope>NUCLEOTIDE SEQUENCE [LARGE SCALE GENOMIC DNA]</scope>
    <source>
        <strain evidence="3 4">TLL-A4</strain>
    </source>
</reference>
<name>A0A4P7VPY2_9BACT</name>